<dbReference type="GO" id="GO:0016787">
    <property type="term" value="F:hydrolase activity"/>
    <property type="evidence" value="ECO:0007669"/>
    <property type="project" value="UniProtKB-KW"/>
</dbReference>
<dbReference type="Pfam" id="PF01850">
    <property type="entry name" value="PIN"/>
    <property type="match status" value="1"/>
</dbReference>
<dbReference type="EMBL" id="CAADFA010000007">
    <property type="protein sequence ID" value="VFJ43951.1"/>
    <property type="molecule type" value="Genomic_DNA"/>
</dbReference>
<comment type="cofactor">
    <cofactor evidence="5">
        <name>Mg(2+)</name>
        <dbReference type="ChEBI" id="CHEBI:18420"/>
    </cofactor>
</comment>
<dbReference type="GO" id="GO:0000287">
    <property type="term" value="F:magnesium ion binding"/>
    <property type="evidence" value="ECO:0007669"/>
    <property type="project" value="UniProtKB-UniRule"/>
</dbReference>
<evidence type="ECO:0000313" key="7">
    <source>
        <dbReference type="EMBL" id="VFJ43291.1"/>
    </source>
</evidence>
<dbReference type="HAMAP" id="MF_00265">
    <property type="entry name" value="VapC_Nob1"/>
    <property type="match status" value="1"/>
</dbReference>
<evidence type="ECO:0000313" key="9">
    <source>
        <dbReference type="EMBL" id="VFK06027.1"/>
    </source>
</evidence>
<name>A0A450VMU6_9GAMM</name>
<keyword evidence="2 5" id="KW-0540">Nuclease</keyword>
<keyword evidence="4 5" id="KW-0378">Hydrolase</keyword>
<evidence type="ECO:0000313" key="8">
    <source>
        <dbReference type="EMBL" id="VFJ43951.1"/>
    </source>
</evidence>
<evidence type="ECO:0000256" key="3">
    <source>
        <dbReference type="ARBA" id="ARBA00022723"/>
    </source>
</evidence>
<proteinExistence type="inferred from homology"/>
<dbReference type="AlphaFoldDB" id="A0A450VMU6"/>
<dbReference type="EMBL" id="CAADEZ010000007">
    <property type="protein sequence ID" value="VFJ43291.1"/>
    <property type="molecule type" value="Genomic_DNA"/>
</dbReference>
<evidence type="ECO:0000256" key="1">
    <source>
        <dbReference type="ARBA" id="ARBA00022649"/>
    </source>
</evidence>
<comment type="function">
    <text evidence="5">Toxic component of a toxin-antitoxin (TA) system. An RNase.</text>
</comment>
<dbReference type="PANTHER" id="PTHR36173">
    <property type="entry name" value="RIBONUCLEASE VAPC16-RELATED"/>
    <property type="match status" value="1"/>
</dbReference>
<keyword evidence="5" id="KW-0460">Magnesium</keyword>
<dbReference type="PANTHER" id="PTHR36173:SF1">
    <property type="entry name" value="RIBONUCLEASE VAPC22"/>
    <property type="match status" value="1"/>
</dbReference>
<feature type="binding site" evidence="5">
    <location>
        <position position="97"/>
    </location>
    <ligand>
        <name>Mg(2+)</name>
        <dbReference type="ChEBI" id="CHEBI:18420"/>
    </ligand>
</feature>
<dbReference type="GO" id="GO:0004540">
    <property type="term" value="F:RNA nuclease activity"/>
    <property type="evidence" value="ECO:0007669"/>
    <property type="project" value="InterPro"/>
</dbReference>
<keyword evidence="3 5" id="KW-0479">Metal-binding</keyword>
<keyword evidence="5" id="KW-0800">Toxin</keyword>
<gene>
    <name evidence="5" type="primary">vapC</name>
    <name evidence="7" type="ORF">BECKFM1743A_GA0114220_1000713</name>
    <name evidence="9" type="ORF">BECKFM1743B_GA0114221_1000913</name>
    <name evidence="8" type="ORF">BECKFM1743C_GA0114222_100078</name>
</gene>
<dbReference type="InterPro" id="IPR002716">
    <property type="entry name" value="PIN_dom"/>
</dbReference>
<dbReference type="Gene3D" id="3.40.50.1010">
    <property type="entry name" value="5'-nuclease"/>
    <property type="match status" value="1"/>
</dbReference>
<evidence type="ECO:0000259" key="6">
    <source>
        <dbReference type="Pfam" id="PF01850"/>
    </source>
</evidence>
<feature type="domain" description="PIN" evidence="6">
    <location>
        <begin position="2"/>
        <end position="123"/>
    </location>
</feature>
<comment type="similarity">
    <text evidence="5">Belongs to the PINc/VapC protein family.</text>
</comment>
<reference evidence="9" key="1">
    <citation type="submission" date="2019-02" db="EMBL/GenBank/DDBJ databases">
        <authorList>
            <person name="Gruber-Vodicka R. H."/>
            <person name="Seah K. B. B."/>
        </authorList>
    </citation>
    <scope>NUCLEOTIDE SEQUENCE</scope>
    <source>
        <strain evidence="7">BECK_BZ163</strain>
        <strain evidence="9">BECK_BZ164</strain>
        <strain evidence="8">BECK_BZ165</strain>
    </source>
</reference>
<dbReference type="EC" id="3.1.-.-" evidence="5"/>
<organism evidence="9">
    <name type="scientific">Candidatus Kentrum sp. FM</name>
    <dbReference type="NCBI Taxonomy" id="2126340"/>
    <lineage>
        <taxon>Bacteria</taxon>
        <taxon>Pseudomonadati</taxon>
        <taxon>Pseudomonadota</taxon>
        <taxon>Gammaproteobacteria</taxon>
        <taxon>Candidatus Kentrum</taxon>
    </lineage>
</organism>
<feature type="binding site" evidence="5">
    <location>
        <position position="5"/>
    </location>
    <ligand>
        <name>Mg(2+)</name>
        <dbReference type="ChEBI" id="CHEBI:18420"/>
    </ligand>
</feature>
<evidence type="ECO:0000256" key="5">
    <source>
        <dbReference type="HAMAP-Rule" id="MF_00265"/>
    </source>
</evidence>
<dbReference type="GO" id="GO:0090729">
    <property type="term" value="F:toxin activity"/>
    <property type="evidence" value="ECO:0007669"/>
    <property type="project" value="UniProtKB-KW"/>
</dbReference>
<dbReference type="InterPro" id="IPR029060">
    <property type="entry name" value="PIN-like_dom_sf"/>
</dbReference>
<evidence type="ECO:0000256" key="2">
    <source>
        <dbReference type="ARBA" id="ARBA00022722"/>
    </source>
</evidence>
<dbReference type="EMBL" id="CAADFL010000009">
    <property type="protein sequence ID" value="VFK06027.1"/>
    <property type="molecule type" value="Genomic_DNA"/>
</dbReference>
<evidence type="ECO:0000256" key="4">
    <source>
        <dbReference type="ARBA" id="ARBA00022801"/>
    </source>
</evidence>
<dbReference type="InterPro" id="IPR022907">
    <property type="entry name" value="VapC_family"/>
</dbReference>
<sequence>MIVLDSHIWFWWINQEQHRLPASILEAIKASDRIGVSPASCFELALAHKKSRLELPLPPAEWFPLALRGSDVELLPFDDAIALRAVDLSDIHRDPFDRIIIATALQLNGRLASVDGRFDAYPELADVLLR</sequence>
<dbReference type="SUPFAM" id="SSF88723">
    <property type="entry name" value="PIN domain-like"/>
    <property type="match status" value="1"/>
</dbReference>
<protein>
    <recommendedName>
        <fullName evidence="5">Ribonuclease VapC</fullName>
        <shortName evidence="5">RNase VapC</shortName>
        <ecNumber evidence="5">3.1.-.-</ecNumber>
    </recommendedName>
    <alternativeName>
        <fullName evidence="5">Toxin VapC</fullName>
    </alternativeName>
</protein>
<dbReference type="InterPro" id="IPR052919">
    <property type="entry name" value="TA_system_RNase"/>
</dbReference>
<keyword evidence="1 5" id="KW-1277">Toxin-antitoxin system</keyword>
<accession>A0A450VMU6</accession>
<dbReference type="CDD" id="cd09872">
    <property type="entry name" value="PIN_Sll0205-like"/>
    <property type="match status" value="1"/>
</dbReference>
<dbReference type="InterPro" id="IPR041705">
    <property type="entry name" value="PIN_Sll0205"/>
</dbReference>